<proteinExistence type="inferred from homology"/>
<dbReference type="PANTHER" id="PTHR11360">
    <property type="entry name" value="MONOCARBOXYLATE TRANSPORTER"/>
    <property type="match status" value="1"/>
</dbReference>
<dbReference type="GO" id="GO:0016020">
    <property type="term" value="C:membrane"/>
    <property type="evidence" value="ECO:0007669"/>
    <property type="project" value="UniProtKB-SubCell"/>
</dbReference>
<name>A0A7S9KPW1_EPIFF</name>
<dbReference type="GO" id="GO:0022857">
    <property type="term" value="F:transmembrane transporter activity"/>
    <property type="evidence" value="ECO:0007669"/>
    <property type="project" value="InterPro"/>
</dbReference>
<feature type="transmembrane region" description="Helical" evidence="4">
    <location>
        <begin position="248"/>
        <end position="267"/>
    </location>
</feature>
<feature type="transmembrane region" description="Helical" evidence="4">
    <location>
        <begin position="37"/>
        <end position="60"/>
    </location>
</feature>
<organism evidence="5 6">
    <name type="scientific">Epichloe festucae (strain Fl1)</name>
    <dbReference type="NCBI Taxonomy" id="877507"/>
    <lineage>
        <taxon>Eukaryota</taxon>
        <taxon>Fungi</taxon>
        <taxon>Dikarya</taxon>
        <taxon>Ascomycota</taxon>
        <taxon>Pezizomycotina</taxon>
        <taxon>Sordariomycetes</taxon>
        <taxon>Hypocreomycetidae</taxon>
        <taxon>Hypocreales</taxon>
        <taxon>Clavicipitaceae</taxon>
        <taxon>Epichloe</taxon>
    </lineage>
</organism>
<evidence type="ECO:0000256" key="2">
    <source>
        <dbReference type="ARBA" id="ARBA00006727"/>
    </source>
</evidence>
<dbReference type="InterPro" id="IPR036259">
    <property type="entry name" value="MFS_trans_sf"/>
</dbReference>
<feature type="transmembrane region" description="Helical" evidence="4">
    <location>
        <begin position="111"/>
        <end position="129"/>
    </location>
</feature>
<feature type="transmembrane region" description="Helical" evidence="4">
    <location>
        <begin position="169"/>
        <end position="191"/>
    </location>
</feature>
<gene>
    <name evidence="5" type="ORF">C2857_006081</name>
</gene>
<evidence type="ECO:0000256" key="4">
    <source>
        <dbReference type="SAM" id="Phobius"/>
    </source>
</evidence>
<feature type="transmembrane region" description="Helical" evidence="4">
    <location>
        <begin position="300"/>
        <end position="322"/>
    </location>
</feature>
<accession>A0A7S9KPW1</accession>
<keyword evidence="4" id="KW-1133">Transmembrane helix</keyword>
<dbReference type="InterPro" id="IPR011701">
    <property type="entry name" value="MFS"/>
</dbReference>
<evidence type="ECO:0000256" key="3">
    <source>
        <dbReference type="SAM" id="MobiDB-lite"/>
    </source>
</evidence>
<feature type="transmembrane region" description="Helical" evidence="4">
    <location>
        <begin position="366"/>
        <end position="388"/>
    </location>
</feature>
<dbReference type="PANTHER" id="PTHR11360:SF177">
    <property type="entry name" value="RIBOFLAVIN TRANSPORTER MCH5"/>
    <property type="match status" value="1"/>
</dbReference>
<feature type="transmembrane region" description="Helical" evidence="4">
    <location>
        <begin position="135"/>
        <end position="157"/>
    </location>
</feature>
<dbReference type="Gene3D" id="1.20.1250.20">
    <property type="entry name" value="MFS general substrate transporter like domains"/>
    <property type="match status" value="1"/>
</dbReference>
<feature type="transmembrane region" description="Helical" evidence="4">
    <location>
        <begin position="80"/>
        <end position="99"/>
    </location>
</feature>
<evidence type="ECO:0000313" key="6">
    <source>
        <dbReference type="Proteomes" id="UP000594364"/>
    </source>
</evidence>
<dbReference type="Pfam" id="PF07690">
    <property type="entry name" value="MFS_1"/>
    <property type="match status" value="1"/>
</dbReference>
<dbReference type="EMBL" id="CP031386">
    <property type="protein sequence ID" value="QPG97283.1"/>
    <property type="molecule type" value="Genomic_DNA"/>
</dbReference>
<dbReference type="InterPro" id="IPR050327">
    <property type="entry name" value="Proton-linked_MCT"/>
</dbReference>
<comment type="subcellular location">
    <subcellularLocation>
        <location evidence="1">Membrane</location>
        <topology evidence="1">Multi-pass membrane protein</topology>
    </subcellularLocation>
</comment>
<keyword evidence="4" id="KW-0812">Transmembrane</keyword>
<protein>
    <recommendedName>
        <fullName evidence="7">Major facilitator superfamily (MFS) profile domain-containing protein</fullName>
    </recommendedName>
</protein>
<dbReference type="OrthoDB" id="6499973at2759"/>
<reference evidence="5 6" key="1">
    <citation type="journal article" date="2018" name="PLoS Genet.">
        <title>Repeat elements organise 3D genome structure and mediate transcription in the filamentous fungus Epichloe festucae.</title>
        <authorList>
            <person name="Winter D.J."/>
            <person name="Ganley A.R.D."/>
            <person name="Young C.A."/>
            <person name="Liachko I."/>
            <person name="Schardl C.L."/>
            <person name="Dupont P.Y."/>
            <person name="Berry D."/>
            <person name="Ram A."/>
            <person name="Scott B."/>
            <person name="Cox M.P."/>
        </authorList>
    </citation>
    <scope>NUCLEOTIDE SEQUENCE [LARGE SCALE GENOMIC DNA]</scope>
    <source>
        <strain evidence="5 6">Fl1</strain>
    </source>
</reference>
<evidence type="ECO:0008006" key="7">
    <source>
        <dbReference type="Google" id="ProtNLM"/>
    </source>
</evidence>
<dbReference type="AlphaFoldDB" id="A0A7S9KPW1"/>
<feature type="transmembrane region" description="Helical" evidence="4">
    <location>
        <begin position="334"/>
        <end position="354"/>
    </location>
</feature>
<dbReference type="SUPFAM" id="SSF103473">
    <property type="entry name" value="MFS general substrate transporter"/>
    <property type="match status" value="1"/>
</dbReference>
<evidence type="ECO:0000313" key="5">
    <source>
        <dbReference type="EMBL" id="QPG97283.1"/>
    </source>
</evidence>
<sequence length="396" mass="42930">MNTSPLENTPDVPTDDPNNGESLPEIGVRIPDGGLQAWIVVLGGFINCFFIFGIMNSFSTFQGLYGLEPAPWPNADATEIGWIGFSQHIIYLTGGLITGPIFDKWGARKPLFAGVILCLLSTVGTGYSTKFWHYILTQGVFFGATGALILDPTACAITEWFSKRRSTALGVALSGAALGGVVWPFVILELLETLSLRQLHLVLAATTAPSVVIGCLLVRDRKGAAGHDNHGRPSKKSQRGAGKAIWDWRFILLCFSLLSLYTGILLPSSKITRFNIMSSMALLASLFVFSWIWMSSPAGQTAFALIFGMFGGGLSPLGYACLAQTTEDIGHIGLRFGFMMAICSVGYMGSAPLTDRILERTSWTGVHVFTGSVCFLGALCIITTRFCWQPKVWTRF</sequence>
<evidence type="ECO:0000256" key="1">
    <source>
        <dbReference type="ARBA" id="ARBA00004141"/>
    </source>
</evidence>
<keyword evidence="6" id="KW-1185">Reference proteome</keyword>
<dbReference type="Proteomes" id="UP000594364">
    <property type="component" value="Chromosome 2"/>
</dbReference>
<feature type="region of interest" description="Disordered" evidence="3">
    <location>
        <begin position="1"/>
        <end position="24"/>
    </location>
</feature>
<feature type="transmembrane region" description="Helical" evidence="4">
    <location>
        <begin position="274"/>
        <end position="294"/>
    </location>
</feature>
<comment type="similarity">
    <text evidence="2">Belongs to the major facilitator superfamily. Monocarboxylate porter (TC 2.A.1.13) family.</text>
</comment>
<keyword evidence="4" id="KW-0472">Membrane</keyword>